<feature type="transmembrane region" description="Helical" evidence="6">
    <location>
        <begin position="691"/>
        <end position="712"/>
    </location>
</feature>
<dbReference type="Gene3D" id="1.20.1250.20">
    <property type="entry name" value="MFS general substrate transporter like domains"/>
    <property type="match status" value="1"/>
</dbReference>
<proteinExistence type="predicted"/>
<keyword evidence="3 6" id="KW-1133">Transmembrane helix</keyword>
<protein>
    <submittedName>
        <fullName evidence="9">Major facilitator superfamily transporter</fullName>
    </submittedName>
</protein>
<dbReference type="PANTHER" id="PTHR23502">
    <property type="entry name" value="MAJOR FACILITATOR SUPERFAMILY"/>
    <property type="match status" value="1"/>
</dbReference>
<feature type="transmembrane region" description="Helical" evidence="6">
    <location>
        <begin position="576"/>
        <end position="596"/>
    </location>
</feature>
<feature type="transmembrane region" description="Helical" evidence="6">
    <location>
        <begin position="795"/>
        <end position="816"/>
    </location>
</feature>
<dbReference type="OrthoDB" id="6770063at2759"/>
<evidence type="ECO:0000259" key="8">
    <source>
        <dbReference type="PROSITE" id="PS50850"/>
    </source>
</evidence>
<keyword evidence="4 6" id="KW-0472">Membrane</keyword>
<keyword evidence="2 6" id="KW-0812">Transmembrane</keyword>
<keyword evidence="5" id="KW-0325">Glycoprotein</keyword>
<dbReference type="CDD" id="cd17323">
    <property type="entry name" value="MFS_Tpo1_MDR_like"/>
    <property type="match status" value="1"/>
</dbReference>
<dbReference type="GeneID" id="59299919"/>
<feature type="transmembrane region" description="Helical" evidence="6">
    <location>
        <begin position="652"/>
        <end position="671"/>
    </location>
</feature>
<evidence type="ECO:0000256" key="2">
    <source>
        <dbReference type="ARBA" id="ARBA00022692"/>
    </source>
</evidence>
<evidence type="ECO:0000256" key="6">
    <source>
        <dbReference type="SAM" id="Phobius"/>
    </source>
</evidence>
<dbReference type="InterPro" id="IPR011701">
    <property type="entry name" value="MFS"/>
</dbReference>
<dbReference type="AlphaFoldDB" id="A0A8H5SB44"/>
<name>A0A8H5SB44_9HYPO</name>
<dbReference type="Proteomes" id="UP000530670">
    <property type="component" value="Unassembled WGS sequence"/>
</dbReference>
<dbReference type="InterPro" id="IPR036259">
    <property type="entry name" value="MFS_trans_sf"/>
</dbReference>
<comment type="subcellular location">
    <subcellularLocation>
        <location evidence="1">Membrane</location>
        <topology evidence="1">Multi-pass membrane protein</topology>
    </subcellularLocation>
</comment>
<organism evidence="9 10">
    <name type="scientific">Fusarium tjaetaba</name>
    <dbReference type="NCBI Taxonomy" id="1567544"/>
    <lineage>
        <taxon>Eukaryota</taxon>
        <taxon>Fungi</taxon>
        <taxon>Dikarya</taxon>
        <taxon>Ascomycota</taxon>
        <taxon>Pezizomycotina</taxon>
        <taxon>Sordariomycetes</taxon>
        <taxon>Hypocreomycetidae</taxon>
        <taxon>Hypocreales</taxon>
        <taxon>Nectriaceae</taxon>
        <taxon>Fusarium</taxon>
        <taxon>Fusarium fujikuroi species complex</taxon>
    </lineage>
</organism>
<accession>A0A8H5SB44</accession>
<dbReference type="Pfam" id="PF13343">
    <property type="entry name" value="SBP_bac_6"/>
    <property type="match status" value="1"/>
</dbReference>
<keyword evidence="7" id="KW-0732">Signal</keyword>
<evidence type="ECO:0000256" key="1">
    <source>
        <dbReference type="ARBA" id="ARBA00004141"/>
    </source>
</evidence>
<dbReference type="InterPro" id="IPR020846">
    <property type="entry name" value="MFS_dom"/>
</dbReference>
<dbReference type="RefSeq" id="XP_037211400.1">
    <property type="nucleotide sequence ID" value="XM_037347649.1"/>
</dbReference>
<evidence type="ECO:0000256" key="4">
    <source>
        <dbReference type="ARBA" id="ARBA00023136"/>
    </source>
</evidence>
<feature type="transmembrane region" description="Helical" evidence="6">
    <location>
        <begin position="546"/>
        <end position="564"/>
    </location>
</feature>
<dbReference type="Gene3D" id="3.40.190.10">
    <property type="entry name" value="Periplasmic binding protein-like II"/>
    <property type="match status" value="2"/>
</dbReference>
<feature type="transmembrane region" description="Helical" evidence="6">
    <location>
        <begin position="733"/>
        <end position="756"/>
    </location>
</feature>
<dbReference type="PROSITE" id="PS50850">
    <property type="entry name" value="MFS"/>
    <property type="match status" value="1"/>
</dbReference>
<dbReference type="PANTHER" id="PTHR23502:SF60">
    <property type="entry name" value="MAJOR FACILITATOR SUPERFAMILY (MFS) PROFILE DOMAIN-CONTAINING PROTEIN-RELATED"/>
    <property type="match status" value="1"/>
</dbReference>
<evidence type="ECO:0000256" key="7">
    <source>
        <dbReference type="SAM" id="SignalP"/>
    </source>
</evidence>
<evidence type="ECO:0000313" key="10">
    <source>
        <dbReference type="Proteomes" id="UP000530670"/>
    </source>
</evidence>
<sequence length="863" mass="95672">MRLLSLSSTLLLAANAAAYDALLHFGPAAQVETRSVDQIYKAALKEGGVVTAWFGGDEKNQNDAVKNAFESTFPGMKLNQTVDLSKYLDGNIDQQLANNNVYVDTIAMQTTQDFPRWKEEGALLYYAPAGFDKIYSGLKDTDAAYYGYTGIAWQLVWNADKWKGKKAPAEYSDFLAPEYTGKLALTYPNDDDSILFLFDKILNQYGESWFNKLLQQKPRWVRGAATPQTLVRNPKTPYVATFTSAIGLSTGAGSLNATFPKKSNFISWAQHTAILKDAPHPEGAKLLQNFLLSKDFQKTSGFWPVRSDVAPPAGFPDLVDQAHTDPHDFMRFMVDRERVERLRFWFEKRLGTAQGLSPLDDDLDPNQQEIDALERGEQPMGDEVGPDQKSEQQVDENLVTWETPKDSTNPKNWSIKKKWTALICVSLFTFISPLTSTMVAPALPSIGESLHITSSLELALTLSIFVAAYAVGPLFWGPISELRGRVIVLQVSNLWFLCFNLGCALSHNKSSMIAFRFLAGLGGSAPLAVGGGVISDMFQPEERGRAISVYSVAPLLGPAFGPIAGGWVAERTTWRWVFYSTTIACGFVQVAALLFLKETYAPVILGRKKQSLTKETGNTKLFTEYDNPDRTFARTLGIALTRPFRLLFTQPIVMFLAAYMTYLYGTMYLVLSTFSGLFAKVYHETPGYQGLNYISLALGLFIGTQICARSQDRIYRALKRRRCKEGQLGRPEFRVPMMIPGAILVPIGLLIYAWTAEKRTHWIGPNVGACIYTMGLIMCYQCIQGYLVDSYARYAASAVAAATVTRSLAGFGFPLFAADMYDALGYGWGGTLLAGLAVVLGWPAPVLLWFYGEKLRAKSKFAR</sequence>
<keyword evidence="10" id="KW-1185">Reference proteome</keyword>
<dbReference type="GO" id="GO:0022857">
    <property type="term" value="F:transmembrane transporter activity"/>
    <property type="evidence" value="ECO:0007669"/>
    <property type="project" value="InterPro"/>
</dbReference>
<dbReference type="SUPFAM" id="SSF103473">
    <property type="entry name" value="MFS general substrate transporter"/>
    <property type="match status" value="1"/>
</dbReference>
<dbReference type="Pfam" id="PF07690">
    <property type="entry name" value="MFS_1"/>
    <property type="match status" value="1"/>
</dbReference>
<feature type="signal peptide" evidence="7">
    <location>
        <begin position="1"/>
        <end position="18"/>
    </location>
</feature>
<feature type="transmembrane region" description="Helical" evidence="6">
    <location>
        <begin position="486"/>
        <end position="507"/>
    </location>
</feature>
<dbReference type="EMBL" id="JAAQRI010000028">
    <property type="protein sequence ID" value="KAF5647865.1"/>
    <property type="molecule type" value="Genomic_DNA"/>
</dbReference>
<gene>
    <name evidence="9" type="ORF">FTJAE_1548</name>
</gene>
<evidence type="ECO:0000256" key="5">
    <source>
        <dbReference type="ARBA" id="ARBA00023180"/>
    </source>
</evidence>
<dbReference type="GO" id="GO:0016020">
    <property type="term" value="C:membrane"/>
    <property type="evidence" value="ECO:0007669"/>
    <property type="project" value="UniProtKB-SubCell"/>
</dbReference>
<reference evidence="9 10" key="1">
    <citation type="submission" date="2020-05" db="EMBL/GenBank/DDBJ databases">
        <title>Identification and distribution of gene clusters putatively required for synthesis of sphingolipid metabolism inhibitors in phylogenetically diverse species of the filamentous fungus Fusarium.</title>
        <authorList>
            <person name="Kim H.-S."/>
            <person name="Busman M."/>
            <person name="Brown D.W."/>
            <person name="Divon H."/>
            <person name="Uhlig S."/>
            <person name="Proctor R.H."/>
        </authorList>
    </citation>
    <scope>NUCLEOTIDE SEQUENCE [LARGE SCALE GENOMIC DNA]</scope>
    <source>
        <strain evidence="9 10">NRRL 66243</strain>
    </source>
</reference>
<dbReference type="FunFam" id="1.20.1250.20:FF:000011">
    <property type="entry name" value="MFS multidrug transporter, putative"/>
    <property type="match status" value="1"/>
</dbReference>
<comment type="caution">
    <text evidence="9">The sequence shown here is derived from an EMBL/GenBank/DDBJ whole genome shotgun (WGS) entry which is preliminary data.</text>
</comment>
<feature type="transmembrane region" description="Helical" evidence="6">
    <location>
        <begin position="238"/>
        <end position="259"/>
    </location>
</feature>
<feature type="chain" id="PRO_5034008841" evidence="7">
    <location>
        <begin position="19"/>
        <end position="863"/>
    </location>
</feature>
<feature type="transmembrane region" description="Helical" evidence="6">
    <location>
        <begin position="459"/>
        <end position="479"/>
    </location>
</feature>
<feature type="transmembrane region" description="Helical" evidence="6">
    <location>
        <begin position="762"/>
        <end position="783"/>
    </location>
</feature>
<feature type="domain" description="Major facilitator superfamily (MFS) profile" evidence="8">
    <location>
        <begin position="421"/>
        <end position="856"/>
    </location>
</feature>
<dbReference type="SUPFAM" id="SSF53850">
    <property type="entry name" value="Periplasmic binding protein-like II"/>
    <property type="match status" value="1"/>
</dbReference>
<evidence type="ECO:0000256" key="3">
    <source>
        <dbReference type="ARBA" id="ARBA00022989"/>
    </source>
</evidence>
<feature type="transmembrane region" description="Helical" evidence="6">
    <location>
        <begin position="828"/>
        <end position="851"/>
    </location>
</feature>
<feature type="transmembrane region" description="Helical" evidence="6">
    <location>
        <begin position="419"/>
        <end position="439"/>
    </location>
</feature>
<feature type="transmembrane region" description="Helical" evidence="6">
    <location>
        <begin position="513"/>
        <end position="534"/>
    </location>
</feature>
<evidence type="ECO:0000313" key="9">
    <source>
        <dbReference type="EMBL" id="KAF5647865.1"/>
    </source>
</evidence>